<evidence type="ECO:0000313" key="3">
    <source>
        <dbReference type="EMBL" id="GAA1396267.1"/>
    </source>
</evidence>
<evidence type="ECO:0000256" key="1">
    <source>
        <dbReference type="SAM" id="Phobius"/>
    </source>
</evidence>
<dbReference type="InterPro" id="IPR009936">
    <property type="entry name" value="DUF1468"/>
</dbReference>
<keyword evidence="1" id="KW-0472">Membrane</keyword>
<keyword evidence="1" id="KW-0812">Transmembrane</keyword>
<dbReference type="Pfam" id="PF07331">
    <property type="entry name" value="TctB"/>
    <property type="match status" value="1"/>
</dbReference>
<protein>
    <recommendedName>
        <fullName evidence="2">DUF1468 domain-containing protein</fullName>
    </recommendedName>
</protein>
<dbReference type="EMBL" id="BAAAJK010000033">
    <property type="protein sequence ID" value="GAA1396267.1"/>
    <property type="molecule type" value="Genomic_DNA"/>
</dbReference>
<proteinExistence type="predicted"/>
<sequence>MAEQAVQPRRTRPARSDVVGTALLAAIGAAATVLGHGYGMFDDDGHVGAGFLPTVTGAFILVAALAEIARMYLAAPPAGTGSLLEGVDRIEERAARATAAAHEEQRDTFGRTARQRGRAIVTVFAILLGALLLVPVIGLLLALGAMVLAITLGVERKPVLPAALTTVGVVAAAYLIFVVALGVPTPTGLLGLV</sequence>
<organism evidence="3 4">
    <name type="scientific">Pseudonocardia kongjuensis</name>
    <dbReference type="NCBI Taxonomy" id="102227"/>
    <lineage>
        <taxon>Bacteria</taxon>
        <taxon>Bacillati</taxon>
        <taxon>Actinomycetota</taxon>
        <taxon>Actinomycetes</taxon>
        <taxon>Pseudonocardiales</taxon>
        <taxon>Pseudonocardiaceae</taxon>
        <taxon>Pseudonocardia</taxon>
    </lineage>
</organism>
<feature type="transmembrane region" description="Helical" evidence="1">
    <location>
        <begin position="162"/>
        <end position="183"/>
    </location>
</feature>
<keyword evidence="1" id="KW-1133">Transmembrane helix</keyword>
<feature type="transmembrane region" description="Helical" evidence="1">
    <location>
        <begin position="21"/>
        <end position="41"/>
    </location>
</feature>
<feature type="domain" description="DUF1468" evidence="2">
    <location>
        <begin position="20"/>
        <end position="186"/>
    </location>
</feature>
<evidence type="ECO:0000313" key="4">
    <source>
        <dbReference type="Proteomes" id="UP001501414"/>
    </source>
</evidence>
<evidence type="ECO:0000259" key="2">
    <source>
        <dbReference type="Pfam" id="PF07331"/>
    </source>
</evidence>
<accession>A0ABN1Y4U8</accession>
<reference evidence="3 4" key="1">
    <citation type="journal article" date="2019" name="Int. J. Syst. Evol. Microbiol.">
        <title>The Global Catalogue of Microorganisms (GCM) 10K type strain sequencing project: providing services to taxonomists for standard genome sequencing and annotation.</title>
        <authorList>
            <consortium name="The Broad Institute Genomics Platform"/>
            <consortium name="The Broad Institute Genome Sequencing Center for Infectious Disease"/>
            <person name="Wu L."/>
            <person name="Ma J."/>
        </authorList>
    </citation>
    <scope>NUCLEOTIDE SEQUENCE [LARGE SCALE GENOMIC DNA]</scope>
    <source>
        <strain evidence="3 4">JCM 11896</strain>
    </source>
</reference>
<comment type="caution">
    <text evidence="3">The sequence shown here is derived from an EMBL/GenBank/DDBJ whole genome shotgun (WGS) entry which is preliminary data.</text>
</comment>
<gene>
    <name evidence="3" type="ORF">GCM10009613_47250</name>
</gene>
<feature type="transmembrane region" description="Helical" evidence="1">
    <location>
        <begin position="47"/>
        <end position="66"/>
    </location>
</feature>
<name>A0ABN1Y4U8_9PSEU</name>
<dbReference type="RefSeq" id="WP_344026169.1">
    <property type="nucleotide sequence ID" value="NZ_BAAAJK010000033.1"/>
</dbReference>
<feature type="transmembrane region" description="Helical" evidence="1">
    <location>
        <begin position="119"/>
        <end position="150"/>
    </location>
</feature>
<dbReference type="Proteomes" id="UP001501414">
    <property type="component" value="Unassembled WGS sequence"/>
</dbReference>
<keyword evidence="4" id="KW-1185">Reference proteome</keyword>